<comment type="caution">
    <text evidence="4">The sequence shown here is derived from an EMBL/GenBank/DDBJ whole genome shotgun (WGS) entry which is preliminary data.</text>
</comment>
<dbReference type="InterPro" id="IPR011640">
    <property type="entry name" value="Fe2_transport_prot_B_C"/>
</dbReference>
<dbReference type="AlphaFoldDB" id="X0WHY4"/>
<dbReference type="InterPro" id="IPR011642">
    <property type="entry name" value="Gate_dom"/>
</dbReference>
<gene>
    <name evidence="4" type="ORF">S01H1_62807</name>
</gene>
<accession>X0WHY4</accession>
<dbReference type="Pfam" id="PF07670">
    <property type="entry name" value="Gate"/>
    <property type="match status" value="1"/>
</dbReference>
<evidence type="ECO:0000256" key="1">
    <source>
        <dbReference type="SAM" id="Phobius"/>
    </source>
</evidence>
<feature type="transmembrane region" description="Helical" evidence="1">
    <location>
        <begin position="174"/>
        <end position="197"/>
    </location>
</feature>
<evidence type="ECO:0000313" key="4">
    <source>
        <dbReference type="EMBL" id="GAG30564.1"/>
    </source>
</evidence>
<feature type="transmembrane region" description="Helical" evidence="1">
    <location>
        <begin position="146"/>
        <end position="168"/>
    </location>
</feature>
<feature type="transmembrane region" description="Helical" evidence="1">
    <location>
        <begin position="34"/>
        <end position="53"/>
    </location>
</feature>
<evidence type="ECO:0008006" key="5">
    <source>
        <dbReference type="Google" id="ProtNLM"/>
    </source>
</evidence>
<organism evidence="4">
    <name type="scientific">marine sediment metagenome</name>
    <dbReference type="NCBI Taxonomy" id="412755"/>
    <lineage>
        <taxon>unclassified sequences</taxon>
        <taxon>metagenomes</taxon>
        <taxon>ecological metagenomes</taxon>
    </lineage>
</organism>
<dbReference type="GO" id="GO:0015093">
    <property type="term" value="F:ferrous iron transmembrane transporter activity"/>
    <property type="evidence" value="ECO:0007669"/>
    <property type="project" value="InterPro"/>
</dbReference>
<reference evidence="4" key="1">
    <citation type="journal article" date="2014" name="Front. Microbiol.">
        <title>High frequency of phylogenetically diverse reductive dehalogenase-homologous genes in deep subseafloor sedimentary metagenomes.</title>
        <authorList>
            <person name="Kawai M."/>
            <person name="Futagami T."/>
            <person name="Toyoda A."/>
            <person name="Takaki Y."/>
            <person name="Nishi S."/>
            <person name="Hori S."/>
            <person name="Arai W."/>
            <person name="Tsubouchi T."/>
            <person name="Morono Y."/>
            <person name="Uchiyama I."/>
            <person name="Ito T."/>
            <person name="Fujiyama A."/>
            <person name="Inagaki F."/>
            <person name="Takami H."/>
        </authorList>
    </citation>
    <scope>NUCLEOTIDE SEQUENCE</scope>
    <source>
        <strain evidence="4">Expedition CK06-06</strain>
    </source>
</reference>
<dbReference type="EMBL" id="BARS01041281">
    <property type="protein sequence ID" value="GAG30564.1"/>
    <property type="molecule type" value="Genomic_DNA"/>
</dbReference>
<name>X0WHY4_9ZZZZ</name>
<feature type="domain" description="Nucleoside transporter/FeoB GTPase Gate" evidence="3">
    <location>
        <begin position="36"/>
        <end position="175"/>
    </location>
</feature>
<dbReference type="InterPro" id="IPR050860">
    <property type="entry name" value="FeoB_GTPase"/>
</dbReference>
<keyword evidence="1" id="KW-0472">Membrane</keyword>
<proteinExistence type="predicted"/>
<sequence>FKGETIPFVMELPPYRVPTMKSLAIHMWQRGWLFLRKAGTIILAISIILWAAMSFPKPGGKSLEDVNSERAQQLRLESSIIGRVGKTIEPALRPLGFDWKIGTALIGATAAKEVFVSQLSIVYSVGESEKSRHTLREKLQVNYTPLTAFCVMLFCLISTPCIATIVITRQETGSWVWALFQFAGLTALAYIITLVVYQLGSLFF</sequence>
<protein>
    <recommendedName>
        <fullName evidence="5">Nucleoside transporter/FeoB GTPase Gate domain-containing protein</fullName>
    </recommendedName>
</protein>
<keyword evidence="1" id="KW-1133">Transmembrane helix</keyword>
<evidence type="ECO:0000259" key="2">
    <source>
        <dbReference type="Pfam" id="PF07664"/>
    </source>
</evidence>
<dbReference type="PANTHER" id="PTHR43185:SF1">
    <property type="entry name" value="FE(2+) TRANSPORTER FEOB"/>
    <property type="match status" value="1"/>
</dbReference>
<keyword evidence="1" id="KW-0812">Transmembrane</keyword>
<feature type="non-terminal residue" evidence="4">
    <location>
        <position position="1"/>
    </location>
</feature>
<dbReference type="PANTHER" id="PTHR43185">
    <property type="entry name" value="FERROUS IRON TRANSPORT PROTEIN B"/>
    <property type="match status" value="1"/>
</dbReference>
<dbReference type="Pfam" id="PF07664">
    <property type="entry name" value="FeoB_C"/>
    <property type="match status" value="1"/>
</dbReference>
<dbReference type="GO" id="GO:0005886">
    <property type="term" value="C:plasma membrane"/>
    <property type="evidence" value="ECO:0007669"/>
    <property type="project" value="TreeGrafter"/>
</dbReference>
<feature type="domain" description="Ferrous iron transport protein B C-terminal" evidence="2">
    <location>
        <begin position="1"/>
        <end position="30"/>
    </location>
</feature>
<evidence type="ECO:0000259" key="3">
    <source>
        <dbReference type="Pfam" id="PF07670"/>
    </source>
</evidence>